<evidence type="ECO:0000256" key="1">
    <source>
        <dbReference type="SAM" id="MobiDB-lite"/>
    </source>
</evidence>
<feature type="region of interest" description="Disordered" evidence="1">
    <location>
        <begin position="10"/>
        <end position="29"/>
    </location>
</feature>
<feature type="region of interest" description="Disordered" evidence="1">
    <location>
        <begin position="39"/>
        <end position="58"/>
    </location>
</feature>
<reference evidence="3" key="1">
    <citation type="journal article" date="2019" name="Int. J. Syst. Evol. Microbiol.">
        <title>The Global Catalogue of Microorganisms (GCM) 10K type strain sequencing project: providing services to taxonomists for standard genome sequencing and annotation.</title>
        <authorList>
            <consortium name="The Broad Institute Genomics Platform"/>
            <consortium name="The Broad Institute Genome Sequencing Center for Infectious Disease"/>
            <person name="Wu L."/>
            <person name="Ma J."/>
        </authorList>
    </citation>
    <scope>NUCLEOTIDE SEQUENCE [LARGE SCALE GENOMIC DNA]</scope>
    <source>
        <strain evidence="3">JCM 18055</strain>
    </source>
</reference>
<sequence length="58" mass="6047">MVRQSTIILAMGTSGSGPRDARGPHCTPAIRSRPYVVQDTTVRANGSEPDGGPAERPA</sequence>
<organism evidence="2 3">
    <name type="scientific">Pseudonocardia yuanmonensis</name>
    <dbReference type="NCBI Taxonomy" id="1095914"/>
    <lineage>
        <taxon>Bacteria</taxon>
        <taxon>Bacillati</taxon>
        <taxon>Actinomycetota</taxon>
        <taxon>Actinomycetes</taxon>
        <taxon>Pseudonocardiales</taxon>
        <taxon>Pseudonocardiaceae</taxon>
        <taxon>Pseudonocardia</taxon>
    </lineage>
</organism>
<evidence type="ECO:0000313" key="2">
    <source>
        <dbReference type="EMBL" id="GAA4687144.1"/>
    </source>
</evidence>
<name>A0ABP8WE19_9PSEU</name>
<dbReference type="EMBL" id="BAABIC010000006">
    <property type="protein sequence ID" value="GAA4687144.1"/>
    <property type="molecule type" value="Genomic_DNA"/>
</dbReference>
<protein>
    <submittedName>
        <fullName evidence="2">Uncharacterized protein</fullName>
    </submittedName>
</protein>
<keyword evidence="3" id="KW-1185">Reference proteome</keyword>
<dbReference type="Proteomes" id="UP001500325">
    <property type="component" value="Unassembled WGS sequence"/>
</dbReference>
<accession>A0ABP8WE19</accession>
<gene>
    <name evidence="2" type="ORF">GCM10023215_23460</name>
</gene>
<proteinExistence type="predicted"/>
<comment type="caution">
    <text evidence="2">The sequence shown here is derived from an EMBL/GenBank/DDBJ whole genome shotgun (WGS) entry which is preliminary data.</text>
</comment>
<evidence type="ECO:0000313" key="3">
    <source>
        <dbReference type="Proteomes" id="UP001500325"/>
    </source>
</evidence>